<dbReference type="Proteomes" id="UP000324800">
    <property type="component" value="Unassembled WGS sequence"/>
</dbReference>
<evidence type="ECO:0000256" key="1">
    <source>
        <dbReference type="SAM" id="MobiDB-lite"/>
    </source>
</evidence>
<proteinExistence type="predicted"/>
<protein>
    <recommendedName>
        <fullName evidence="2">RRM domain-containing protein</fullName>
    </recommendedName>
</protein>
<feature type="region of interest" description="Disordered" evidence="1">
    <location>
        <begin position="1"/>
        <end position="20"/>
    </location>
</feature>
<evidence type="ECO:0000313" key="4">
    <source>
        <dbReference type="Proteomes" id="UP000324800"/>
    </source>
</evidence>
<feature type="domain" description="RRM" evidence="2">
    <location>
        <begin position="84"/>
        <end position="134"/>
    </location>
</feature>
<dbReference type="CDD" id="cd00590">
    <property type="entry name" value="RRM_SF"/>
    <property type="match status" value="1"/>
</dbReference>
<dbReference type="GO" id="GO:0003723">
    <property type="term" value="F:RNA binding"/>
    <property type="evidence" value="ECO:0007669"/>
    <property type="project" value="InterPro"/>
</dbReference>
<comment type="caution">
    <text evidence="3">The sequence shown here is derived from an EMBL/GenBank/DDBJ whole genome shotgun (WGS) entry which is preliminary data.</text>
</comment>
<dbReference type="Gene3D" id="3.30.70.330">
    <property type="match status" value="1"/>
</dbReference>
<dbReference type="OrthoDB" id="10044938at2759"/>
<gene>
    <name evidence="3" type="ORF">EZS28_014365</name>
</gene>
<dbReference type="SUPFAM" id="SSF54928">
    <property type="entry name" value="RNA-binding domain, RBD"/>
    <property type="match status" value="1"/>
</dbReference>
<dbReference type="InterPro" id="IPR035979">
    <property type="entry name" value="RBD_domain_sf"/>
</dbReference>
<name>A0A5J4W5F8_9EUKA</name>
<dbReference type="Pfam" id="PF00076">
    <property type="entry name" value="RRM_1"/>
    <property type="match status" value="1"/>
</dbReference>
<dbReference type="EMBL" id="SNRW01003339">
    <property type="protein sequence ID" value="KAA6390108.1"/>
    <property type="molecule type" value="Genomic_DNA"/>
</dbReference>
<organism evidence="3 4">
    <name type="scientific">Streblomastix strix</name>
    <dbReference type="NCBI Taxonomy" id="222440"/>
    <lineage>
        <taxon>Eukaryota</taxon>
        <taxon>Metamonada</taxon>
        <taxon>Preaxostyla</taxon>
        <taxon>Oxymonadida</taxon>
        <taxon>Streblomastigidae</taxon>
        <taxon>Streblomastix</taxon>
    </lineage>
</organism>
<reference evidence="3 4" key="1">
    <citation type="submission" date="2019-03" db="EMBL/GenBank/DDBJ databases">
        <title>Single cell metagenomics reveals metabolic interactions within the superorganism composed of flagellate Streblomastix strix and complex community of Bacteroidetes bacteria on its surface.</title>
        <authorList>
            <person name="Treitli S.C."/>
            <person name="Kolisko M."/>
            <person name="Husnik F."/>
            <person name="Keeling P."/>
            <person name="Hampl V."/>
        </authorList>
    </citation>
    <scope>NUCLEOTIDE SEQUENCE [LARGE SCALE GENOMIC DNA]</scope>
    <source>
        <strain evidence="3">ST1C</strain>
    </source>
</reference>
<dbReference type="InterPro" id="IPR012677">
    <property type="entry name" value="Nucleotide-bd_a/b_plait_sf"/>
</dbReference>
<dbReference type="InterPro" id="IPR000504">
    <property type="entry name" value="RRM_dom"/>
</dbReference>
<evidence type="ECO:0000259" key="2">
    <source>
        <dbReference type="Pfam" id="PF00076"/>
    </source>
</evidence>
<sequence length="135" mass="15338">MDIEEQPNTELDTTDIEPGEIQDEKNEIIEQKPDEQPLLTSLQLKDNLIASVILLTKIQFPQKDDPARDFEKFGQNIVPSKSLVVFNVDNITTKAIELYQLFEQCGKVNDIYFITKYSACVTFEDLPSAEKAKAV</sequence>
<evidence type="ECO:0000313" key="3">
    <source>
        <dbReference type="EMBL" id="KAA6390108.1"/>
    </source>
</evidence>
<dbReference type="AlphaFoldDB" id="A0A5J4W5F8"/>
<accession>A0A5J4W5F8</accession>